<name>A0A8J3FSW3_9PSEU</name>
<dbReference type="Pfam" id="PF00440">
    <property type="entry name" value="TetR_N"/>
    <property type="match status" value="1"/>
</dbReference>
<dbReference type="GO" id="GO:0000976">
    <property type="term" value="F:transcription cis-regulatory region binding"/>
    <property type="evidence" value="ECO:0007669"/>
    <property type="project" value="TreeGrafter"/>
</dbReference>
<evidence type="ECO:0000256" key="3">
    <source>
        <dbReference type="ARBA" id="ARBA00023163"/>
    </source>
</evidence>
<protein>
    <submittedName>
        <fullName evidence="6">TetR family transcriptional regulator</fullName>
    </submittedName>
</protein>
<dbReference type="PRINTS" id="PR00455">
    <property type="entry name" value="HTHTETR"/>
</dbReference>
<reference evidence="6" key="1">
    <citation type="journal article" date="2014" name="Int. J. Syst. Evol. Microbiol.">
        <title>Complete genome sequence of Corynebacterium casei LMG S-19264T (=DSM 44701T), isolated from a smear-ripened cheese.</title>
        <authorList>
            <consortium name="US DOE Joint Genome Institute (JGI-PGF)"/>
            <person name="Walter F."/>
            <person name="Albersmeier A."/>
            <person name="Kalinowski J."/>
            <person name="Ruckert C."/>
        </authorList>
    </citation>
    <scope>NUCLEOTIDE SEQUENCE</scope>
    <source>
        <strain evidence="6">CGMCC 4.5737</strain>
    </source>
</reference>
<comment type="caution">
    <text evidence="6">The sequence shown here is derived from an EMBL/GenBank/DDBJ whole genome shotgun (WGS) entry which is preliminary data.</text>
</comment>
<evidence type="ECO:0000256" key="2">
    <source>
        <dbReference type="ARBA" id="ARBA00023125"/>
    </source>
</evidence>
<keyword evidence="2 4" id="KW-0238">DNA-binding</keyword>
<gene>
    <name evidence="6" type="ORF">GCM10012275_08820</name>
</gene>
<dbReference type="Proteomes" id="UP000637578">
    <property type="component" value="Unassembled WGS sequence"/>
</dbReference>
<sequence>MQPENRSGDQVRRSFIEEARRAQIVRAAIETIAEIGYAKASFAQIARRAGISPGLISYHFAKREELIMEVMFSVYGSMDRALSDRTEDAASCTEALRALIENFVRYCADHAVEMLAVARIAASGANDAAKARDWVDRGREEALTELEEMFREGQRAGEFREFSPRVMAVSVLAALEATPVELIARPDTDIDAYADELATMFELAVRRPGD</sequence>
<feature type="domain" description="HTH tetR-type" evidence="5">
    <location>
        <begin position="18"/>
        <end position="78"/>
    </location>
</feature>
<dbReference type="Gene3D" id="1.10.10.60">
    <property type="entry name" value="Homeodomain-like"/>
    <property type="match status" value="1"/>
</dbReference>
<evidence type="ECO:0000313" key="7">
    <source>
        <dbReference type="Proteomes" id="UP000637578"/>
    </source>
</evidence>
<dbReference type="EMBL" id="BMMK01000002">
    <property type="protein sequence ID" value="GGM40098.1"/>
    <property type="molecule type" value="Genomic_DNA"/>
</dbReference>
<evidence type="ECO:0000256" key="1">
    <source>
        <dbReference type="ARBA" id="ARBA00023015"/>
    </source>
</evidence>
<dbReference type="SUPFAM" id="SSF46689">
    <property type="entry name" value="Homeodomain-like"/>
    <property type="match status" value="1"/>
</dbReference>
<proteinExistence type="predicted"/>
<dbReference type="InterPro" id="IPR050109">
    <property type="entry name" value="HTH-type_TetR-like_transc_reg"/>
</dbReference>
<keyword evidence="3" id="KW-0804">Transcription</keyword>
<feature type="DNA-binding region" description="H-T-H motif" evidence="4">
    <location>
        <begin position="41"/>
        <end position="60"/>
    </location>
</feature>
<dbReference type="PANTHER" id="PTHR30055:SF234">
    <property type="entry name" value="HTH-TYPE TRANSCRIPTIONAL REGULATOR BETI"/>
    <property type="match status" value="1"/>
</dbReference>
<dbReference type="SUPFAM" id="SSF48498">
    <property type="entry name" value="Tetracyclin repressor-like, C-terminal domain"/>
    <property type="match status" value="1"/>
</dbReference>
<reference evidence="6" key="2">
    <citation type="submission" date="2020-09" db="EMBL/GenBank/DDBJ databases">
        <authorList>
            <person name="Sun Q."/>
            <person name="Zhou Y."/>
        </authorList>
    </citation>
    <scope>NUCLEOTIDE SEQUENCE</scope>
    <source>
        <strain evidence="6">CGMCC 4.5737</strain>
    </source>
</reference>
<dbReference type="RefSeq" id="WP_189054043.1">
    <property type="nucleotide sequence ID" value="NZ_BMMK01000002.1"/>
</dbReference>
<accession>A0A8J3FSW3</accession>
<dbReference type="PROSITE" id="PS50977">
    <property type="entry name" value="HTH_TETR_2"/>
    <property type="match status" value="1"/>
</dbReference>
<evidence type="ECO:0000313" key="6">
    <source>
        <dbReference type="EMBL" id="GGM40098.1"/>
    </source>
</evidence>
<dbReference type="InterPro" id="IPR009057">
    <property type="entry name" value="Homeodomain-like_sf"/>
</dbReference>
<dbReference type="Gene3D" id="1.10.357.10">
    <property type="entry name" value="Tetracycline Repressor, domain 2"/>
    <property type="match status" value="1"/>
</dbReference>
<dbReference type="PANTHER" id="PTHR30055">
    <property type="entry name" value="HTH-TYPE TRANSCRIPTIONAL REGULATOR RUTR"/>
    <property type="match status" value="1"/>
</dbReference>
<organism evidence="6 7">
    <name type="scientific">Longimycelium tulufanense</name>
    <dbReference type="NCBI Taxonomy" id="907463"/>
    <lineage>
        <taxon>Bacteria</taxon>
        <taxon>Bacillati</taxon>
        <taxon>Actinomycetota</taxon>
        <taxon>Actinomycetes</taxon>
        <taxon>Pseudonocardiales</taxon>
        <taxon>Pseudonocardiaceae</taxon>
        <taxon>Longimycelium</taxon>
    </lineage>
</organism>
<evidence type="ECO:0000256" key="4">
    <source>
        <dbReference type="PROSITE-ProRule" id="PRU00335"/>
    </source>
</evidence>
<dbReference type="InterPro" id="IPR041490">
    <property type="entry name" value="KstR2_TetR_C"/>
</dbReference>
<keyword evidence="1" id="KW-0805">Transcription regulation</keyword>
<dbReference type="InterPro" id="IPR001647">
    <property type="entry name" value="HTH_TetR"/>
</dbReference>
<dbReference type="AlphaFoldDB" id="A0A8J3FSW3"/>
<dbReference type="InterPro" id="IPR036271">
    <property type="entry name" value="Tet_transcr_reg_TetR-rel_C_sf"/>
</dbReference>
<evidence type="ECO:0000259" key="5">
    <source>
        <dbReference type="PROSITE" id="PS50977"/>
    </source>
</evidence>
<dbReference type="Pfam" id="PF17932">
    <property type="entry name" value="TetR_C_24"/>
    <property type="match status" value="1"/>
</dbReference>
<keyword evidence="7" id="KW-1185">Reference proteome</keyword>
<dbReference type="GO" id="GO:0003700">
    <property type="term" value="F:DNA-binding transcription factor activity"/>
    <property type="evidence" value="ECO:0007669"/>
    <property type="project" value="TreeGrafter"/>
</dbReference>